<name>A0AA35UY16_LACSI</name>
<organism evidence="2 3">
    <name type="scientific">Lactuca saligna</name>
    <name type="common">Willowleaf lettuce</name>
    <dbReference type="NCBI Taxonomy" id="75948"/>
    <lineage>
        <taxon>Eukaryota</taxon>
        <taxon>Viridiplantae</taxon>
        <taxon>Streptophyta</taxon>
        <taxon>Embryophyta</taxon>
        <taxon>Tracheophyta</taxon>
        <taxon>Spermatophyta</taxon>
        <taxon>Magnoliopsida</taxon>
        <taxon>eudicotyledons</taxon>
        <taxon>Gunneridae</taxon>
        <taxon>Pentapetalae</taxon>
        <taxon>asterids</taxon>
        <taxon>campanulids</taxon>
        <taxon>Asterales</taxon>
        <taxon>Asteraceae</taxon>
        <taxon>Cichorioideae</taxon>
        <taxon>Cichorieae</taxon>
        <taxon>Lactucinae</taxon>
        <taxon>Lactuca</taxon>
    </lineage>
</organism>
<protein>
    <submittedName>
        <fullName evidence="2">Uncharacterized protein</fullName>
    </submittedName>
</protein>
<dbReference type="AlphaFoldDB" id="A0AA35UY16"/>
<dbReference type="EMBL" id="OX465086">
    <property type="protein sequence ID" value="CAI9262971.1"/>
    <property type="molecule type" value="Genomic_DNA"/>
</dbReference>
<gene>
    <name evidence="2" type="ORF">LSALG_LOCUS3681</name>
</gene>
<proteinExistence type="predicted"/>
<evidence type="ECO:0000313" key="3">
    <source>
        <dbReference type="Proteomes" id="UP001177003"/>
    </source>
</evidence>
<evidence type="ECO:0000256" key="1">
    <source>
        <dbReference type="SAM" id="MobiDB-lite"/>
    </source>
</evidence>
<reference evidence="2" key="1">
    <citation type="submission" date="2023-04" db="EMBL/GenBank/DDBJ databases">
        <authorList>
            <person name="Vijverberg K."/>
            <person name="Xiong W."/>
            <person name="Schranz E."/>
        </authorList>
    </citation>
    <scope>NUCLEOTIDE SEQUENCE</scope>
</reference>
<feature type="region of interest" description="Disordered" evidence="1">
    <location>
        <begin position="19"/>
        <end position="68"/>
    </location>
</feature>
<sequence length="108" mass="12814">MIIKVFAFIRPPDQVLKTVEEKEEESDESNFEKKNPKRDKTKAKEAGMKEKLKRKNKEGVNPTVQENSKMAFNRRVTYKQARFKIMKNEDVTLPLNVRYKVRIMNHDS</sequence>
<evidence type="ECO:0000313" key="2">
    <source>
        <dbReference type="EMBL" id="CAI9262971.1"/>
    </source>
</evidence>
<keyword evidence="3" id="KW-1185">Reference proteome</keyword>
<accession>A0AA35UY16</accession>
<dbReference type="Proteomes" id="UP001177003">
    <property type="component" value="Chromosome 0"/>
</dbReference>